<dbReference type="AlphaFoldDB" id="B3SDL0"/>
<dbReference type="SUPFAM" id="SSF81321">
    <property type="entry name" value="Family A G protein-coupled receptor-like"/>
    <property type="match status" value="1"/>
</dbReference>
<evidence type="ECO:0000256" key="1">
    <source>
        <dbReference type="ARBA" id="ARBA00004651"/>
    </source>
</evidence>
<dbReference type="GO" id="GO:0004930">
    <property type="term" value="F:G protein-coupled receptor activity"/>
    <property type="evidence" value="ECO:0007669"/>
    <property type="project" value="UniProtKB-KW"/>
</dbReference>
<dbReference type="EMBL" id="DS985281">
    <property type="protein sequence ID" value="EDV19180.1"/>
    <property type="molecule type" value="Genomic_DNA"/>
</dbReference>
<dbReference type="PRINTS" id="PR00237">
    <property type="entry name" value="GPCRRHODOPSN"/>
</dbReference>
<dbReference type="CTD" id="6759548"/>
<dbReference type="InParanoid" id="B3SDL0"/>
<dbReference type="PhylomeDB" id="B3SDL0"/>
<keyword evidence="12" id="KW-1185">Reference proteome</keyword>
<dbReference type="InterPro" id="IPR000276">
    <property type="entry name" value="GPCR_Rhodpsn"/>
</dbReference>
<feature type="transmembrane region" description="Helical" evidence="9">
    <location>
        <begin position="80"/>
        <end position="102"/>
    </location>
</feature>
<keyword evidence="4 9" id="KW-1133">Transmembrane helix</keyword>
<evidence type="ECO:0000256" key="2">
    <source>
        <dbReference type="ARBA" id="ARBA00022475"/>
    </source>
</evidence>
<name>B3SDL0_TRIAD</name>
<evidence type="ECO:0000256" key="4">
    <source>
        <dbReference type="ARBA" id="ARBA00022989"/>
    </source>
</evidence>
<dbReference type="Proteomes" id="UP000009022">
    <property type="component" value="Unassembled WGS sequence"/>
</dbReference>
<reference evidence="11 12" key="1">
    <citation type="journal article" date="2008" name="Nature">
        <title>The Trichoplax genome and the nature of placozoans.</title>
        <authorList>
            <person name="Srivastava M."/>
            <person name="Begovic E."/>
            <person name="Chapman J."/>
            <person name="Putnam N.H."/>
            <person name="Hellsten U."/>
            <person name="Kawashima T."/>
            <person name="Kuo A."/>
            <person name="Mitros T."/>
            <person name="Salamov A."/>
            <person name="Carpenter M.L."/>
            <person name="Signorovitch A.Y."/>
            <person name="Moreno M.A."/>
            <person name="Kamm K."/>
            <person name="Grimwood J."/>
            <person name="Schmutz J."/>
            <person name="Shapiro H."/>
            <person name="Grigoriev I.V."/>
            <person name="Buss L.W."/>
            <person name="Schierwater B."/>
            <person name="Dellaporta S.L."/>
            <person name="Rokhsar D.S."/>
        </authorList>
    </citation>
    <scope>NUCLEOTIDE SEQUENCE [LARGE SCALE GENOMIC DNA]</scope>
    <source>
        <strain evidence="11 12">Grell-BS-1999</strain>
    </source>
</reference>
<proteinExistence type="predicted"/>
<dbReference type="PANTHER" id="PTHR24228:SF59">
    <property type="entry name" value="NEUROPEPTIDE RECEPTOR 15"/>
    <property type="match status" value="1"/>
</dbReference>
<feature type="transmembrane region" description="Helical" evidence="9">
    <location>
        <begin position="184"/>
        <end position="207"/>
    </location>
</feature>
<dbReference type="InterPro" id="IPR017452">
    <property type="entry name" value="GPCR_Rhodpsn_7TM"/>
</dbReference>
<dbReference type="CDD" id="cd00637">
    <property type="entry name" value="7tm_classA_rhodopsin-like"/>
    <property type="match status" value="1"/>
</dbReference>
<evidence type="ECO:0000256" key="9">
    <source>
        <dbReference type="SAM" id="Phobius"/>
    </source>
</evidence>
<keyword evidence="3 9" id="KW-0812">Transmembrane</keyword>
<evidence type="ECO:0000313" key="11">
    <source>
        <dbReference type="EMBL" id="EDV19180.1"/>
    </source>
</evidence>
<accession>B3SDL0</accession>
<dbReference type="PROSITE" id="PS50262">
    <property type="entry name" value="G_PROTEIN_RECEP_F1_2"/>
    <property type="match status" value="1"/>
</dbReference>
<keyword evidence="5" id="KW-0297">G-protein coupled receptor</keyword>
<dbReference type="OMA" id="MAITIIW"/>
<sequence>MAVSDIIVLAFGSVFLISNVVLSLQQHFNHSIYQVVCKVNYFTITWSYITSSQSFTAISIDRFLIMTYTNRKSPFQSKKILIMAITIIWIVGLLLAIPMLILADINPKLPHMCDLLPYGKNNDYTFSVYHLFALSVAFPIPLVTVFCLYFKVIRRISNSINNISNIRNRYDRNKRRQVHSTKMMILATLLFMVNSLPIMFGWFIALITGKSYVYLVLDYGEFIFILVSTAFFMASLTAIQNPFIFIIYNKTFRKAMISNFYLERQNKTAVIVVTHKSNNANT</sequence>
<dbReference type="FunFam" id="1.20.1070.10:FF:000676">
    <property type="entry name" value="Predicted protein"/>
    <property type="match status" value="1"/>
</dbReference>
<dbReference type="eggNOG" id="KOG3656">
    <property type="taxonomic scope" value="Eukaryota"/>
</dbReference>
<dbReference type="GeneID" id="6759548"/>
<evidence type="ECO:0000313" key="12">
    <source>
        <dbReference type="Proteomes" id="UP000009022"/>
    </source>
</evidence>
<gene>
    <name evidence="11" type="ORF">TRIADDRAFT_62369</name>
</gene>
<dbReference type="GO" id="GO:0005886">
    <property type="term" value="C:plasma membrane"/>
    <property type="evidence" value="ECO:0007669"/>
    <property type="project" value="UniProtKB-SubCell"/>
</dbReference>
<evidence type="ECO:0000256" key="6">
    <source>
        <dbReference type="ARBA" id="ARBA00023136"/>
    </source>
</evidence>
<feature type="transmembrane region" description="Helical" evidence="9">
    <location>
        <begin position="6"/>
        <end position="24"/>
    </location>
</feature>
<dbReference type="KEGG" id="tad:TRIADDRAFT_62369"/>
<keyword evidence="2" id="KW-1003">Cell membrane</keyword>
<dbReference type="Gene3D" id="1.20.1070.10">
    <property type="entry name" value="Rhodopsin 7-helix transmembrane proteins"/>
    <property type="match status" value="1"/>
</dbReference>
<dbReference type="PANTHER" id="PTHR24228">
    <property type="entry name" value="B2 BRADYKININ RECEPTOR/ANGIOTENSIN II RECEPTOR"/>
    <property type="match status" value="1"/>
</dbReference>
<protein>
    <recommendedName>
        <fullName evidence="10">G-protein coupled receptors family 1 profile domain-containing protein</fullName>
    </recommendedName>
</protein>
<feature type="transmembrane region" description="Helical" evidence="9">
    <location>
        <begin position="222"/>
        <end position="248"/>
    </location>
</feature>
<keyword evidence="6 9" id="KW-0472">Membrane</keyword>
<dbReference type="GO" id="GO:0007186">
    <property type="term" value="P:G protein-coupled receptor signaling pathway"/>
    <property type="evidence" value="ECO:0000318"/>
    <property type="project" value="GO_Central"/>
</dbReference>
<organism evidence="11 12">
    <name type="scientific">Trichoplax adhaerens</name>
    <name type="common">Trichoplax reptans</name>
    <dbReference type="NCBI Taxonomy" id="10228"/>
    <lineage>
        <taxon>Eukaryota</taxon>
        <taxon>Metazoa</taxon>
        <taxon>Placozoa</taxon>
        <taxon>Uniplacotomia</taxon>
        <taxon>Trichoplacea</taxon>
        <taxon>Trichoplacidae</taxon>
        <taxon>Trichoplax</taxon>
    </lineage>
</organism>
<feature type="transmembrane region" description="Helical" evidence="9">
    <location>
        <begin position="128"/>
        <end position="150"/>
    </location>
</feature>
<evidence type="ECO:0000256" key="5">
    <source>
        <dbReference type="ARBA" id="ARBA00023040"/>
    </source>
</evidence>
<evidence type="ECO:0000256" key="7">
    <source>
        <dbReference type="ARBA" id="ARBA00023170"/>
    </source>
</evidence>
<comment type="subcellular location">
    <subcellularLocation>
        <location evidence="1">Cell membrane</location>
        <topology evidence="1">Multi-pass membrane protein</topology>
    </subcellularLocation>
</comment>
<evidence type="ECO:0000256" key="3">
    <source>
        <dbReference type="ARBA" id="ARBA00022692"/>
    </source>
</evidence>
<feature type="domain" description="G-protein coupled receptors family 1 profile" evidence="10">
    <location>
        <begin position="1"/>
        <end position="245"/>
    </location>
</feature>
<keyword evidence="7" id="KW-0675">Receptor</keyword>
<keyword evidence="8" id="KW-0807">Transducer</keyword>
<dbReference type="RefSeq" id="XP_002118329.1">
    <property type="nucleotide sequence ID" value="XM_002118293.1"/>
</dbReference>
<evidence type="ECO:0000256" key="8">
    <source>
        <dbReference type="ARBA" id="ARBA00023224"/>
    </source>
</evidence>
<dbReference type="Pfam" id="PF00001">
    <property type="entry name" value="7tm_1"/>
    <property type="match status" value="1"/>
</dbReference>
<dbReference type="HOGENOM" id="CLU_988066_0_0_1"/>
<evidence type="ECO:0000259" key="10">
    <source>
        <dbReference type="PROSITE" id="PS50262"/>
    </source>
</evidence>